<keyword evidence="2" id="KW-1185">Reference proteome</keyword>
<comment type="caution">
    <text evidence="1">The sequence shown here is derived from an EMBL/GenBank/DDBJ whole genome shotgun (WGS) entry which is preliminary data.</text>
</comment>
<gene>
    <name evidence="1" type="ORF">DFR37_11576</name>
</gene>
<name>A0A366H1P1_9BURK</name>
<dbReference type="RefSeq" id="WP_170139961.1">
    <property type="nucleotide sequence ID" value="NZ_JACCEU010000011.1"/>
</dbReference>
<proteinExistence type="predicted"/>
<organism evidence="1 2">
    <name type="scientific">Eoetvoesiella caeni</name>
    <dbReference type="NCBI Taxonomy" id="645616"/>
    <lineage>
        <taxon>Bacteria</taxon>
        <taxon>Pseudomonadati</taxon>
        <taxon>Pseudomonadota</taxon>
        <taxon>Betaproteobacteria</taxon>
        <taxon>Burkholderiales</taxon>
        <taxon>Alcaligenaceae</taxon>
        <taxon>Eoetvoesiella</taxon>
    </lineage>
</organism>
<accession>A0A366H1P1</accession>
<dbReference type="EMBL" id="QNRQ01000015">
    <property type="protein sequence ID" value="RBP35802.1"/>
    <property type="molecule type" value="Genomic_DNA"/>
</dbReference>
<dbReference type="AlphaFoldDB" id="A0A366H1P1"/>
<sequence>MATEKKIRLVFVRLQDRCREHAPPVKAKIGLRETARKYGPHCKHLLTHFLH</sequence>
<evidence type="ECO:0000313" key="1">
    <source>
        <dbReference type="EMBL" id="RBP35802.1"/>
    </source>
</evidence>
<reference evidence="1 2" key="1">
    <citation type="submission" date="2018-06" db="EMBL/GenBank/DDBJ databases">
        <title>Genomic Encyclopedia of Type Strains, Phase IV (KMG-IV): sequencing the most valuable type-strain genomes for metagenomic binning, comparative biology and taxonomic classification.</title>
        <authorList>
            <person name="Goeker M."/>
        </authorList>
    </citation>
    <scope>NUCLEOTIDE SEQUENCE [LARGE SCALE GENOMIC DNA]</scope>
    <source>
        <strain evidence="1 2">DSM 25520</strain>
    </source>
</reference>
<protein>
    <submittedName>
        <fullName evidence="1">Uncharacterized protein</fullName>
    </submittedName>
</protein>
<dbReference type="Proteomes" id="UP000253628">
    <property type="component" value="Unassembled WGS sequence"/>
</dbReference>
<evidence type="ECO:0000313" key="2">
    <source>
        <dbReference type="Proteomes" id="UP000253628"/>
    </source>
</evidence>